<comment type="subcellular location">
    <subcellularLocation>
        <location evidence="1 6">Cell membrane</location>
        <topology evidence="1 6">Peripheral membrane protein</topology>
    </subcellularLocation>
    <subcellularLocation>
        <location evidence="6">Golgi apparatus membrane</location>
        <topology evidence="6">Peripheral membrane protein</topology>
    </subcellularLocation>
    <subcellularLocation>
        <location evidence="6">Membrane</location>
        <location evidence="6">Caveola</location>
        <topology evidence="6">Peripheral membrane protein</topology>
    </subcellularLocation>
</comment>
<dbReference type="PANTHER" id="PTHR10844">
    <property type="entry name" value="CAVEOLIN"/>
    <property type="match status" value="1"/>
</dbReference>
<evidence type="ECO:0000256" key="2">
    <source>
        <dbReference type="ARBA" id="ARBA00010988"/>
    </source>
</evidence>
<comment type="function">
    <text evidence="6">May act as a scaffolding protein within caveolar membranes. Interacts directly with G-protein alpha subunits and can functionally regulate their activity.</text>
</comment>
<dbReference type="GO" id="GO:0060090">
    <property type="term" value="F:molecular adaptor activity"/>
    <property type="evidence" value="ECO:0007669"/>
    <property type="project" value="TreeGrafter"/>
</dbReference>
<dbReference type="OrthoDB" id="5917823at2759"/>
<evidence type="ECO:0000256" key="1">
    <source>
        <dbReference type="ARBA" id="ARBA00004202"/>
    </source>
</evidence>
<comment type="caution">
    <text evidence="7">The sequence shown here is derived from an EMBL/GenBank/DDBJ whole genome shotgun (WGS) entry which is preliminary data.</text>
</comment>
<proteinExistence type="inferred from homology"/>
<dbReference type="GO" id="GO:0070836">
    <property type="term" value="P:caveola assembly"/>
    <property type="evidence" value="ECO:0007669"/>
    <property type="project" value="InterPro"/>
</dbReference>
<evidence type="ECO:0000256" key="5">
    <source>
        <dbReference type="ARBA" id="ARBA00023136"/>
    </source>
</evidence>
<dbReference type="InterPro" id="IPR001612">
    <property type="entry name" value="Caveolin"/>
</dbReference>
<keyword evidence="3 6" id="KW-1003">Cell membrane</keyword>
<dbReference type="GO" id="GO:0005901">
    <property type="term" value="C:caveola"/>
    <property type="evidence" value="ECO:0007669"/>
    <property type="project" value="UniProtKB-SubCell"/>
</dbReference>
<sequence length="168" mass="19310">MGDASIDMEHRDPNDLNYHVKTNFSEVIGEPDGGHSADCVWVNSNKCFFIGKNICYKILTFICAIPMAFCWGCQFACLTFCHIWHVTPCYRVFAVNLSCAAKFWSAMIHCYCDPCYEAMALSMTKIFFNHVQNAKPFDEKTYEGFEEFQKRGKEKKYGEDPADHYSNA</sequence>
<dbReference type="Proteomes" id="UP000549394">
    <property type="component" value="Unassembled WGS sequence"/>
</dbReference>
<dbReference type="EMBL" id="CAJFCJ010000006">
    <property type="protein sequence ID" value="CAD5116241.1"/>
    <property type="molecule type" value="Genomic_DNA"/>
</dbReference>
<keyword evidence="8" id="KW-1185">Reference proteome</keyword>
<keyword evidence="5 6" id="KW-0472">Membrane</keyword>
<evidence type="ECO:0000313" key="7">
    <source>
        <dbReference type="EMBL" id="CAD5116241.1"/>
    </source>
</evidence>
<dbReference type="Pfam" id="PF01146">
    <property type="entry name" value="Caveolin"/>
    <property type="match status" value="1"/>
</dbReference>
<dbReference type="AlphaFoldDB" id="A0A7I8VKL7"/>
<comment type="similarity">
    <text evidence="2 6">Belongs to the caveolin family.</text>
</comment>
<dbReference type="PANTHER" id="PTHR10844:SF19">
    <property type="entry name" value="CAVEOLIN-2"/>
    <property type="match status" value="1"/>
</dbReference>
<protein>
    <recommendedName>
        <fullName evidence="6">Caveolin</fullName>
    </recommendedName>
</protein>
<evidence type="ECO:0000256" key="3">
    <source>
        <dbReference type="ARBA" id="ARBA00022475"/>
    </source>
</evidence>
<dbReference type="GO" id="GO:0000139">
    <property type="term" value="C:Golgi membrane"/>
    <property type="evidence" value="ECO:0007669"/>
    <property type="project" value="UniProtKB-SubCell"/>
</dbReference>
<name>A0A7I8VKL7_9ANNE</name>
<gene>
    <name evidence="7" type="ORF">DGYR_LOCUS4882</name>
</gene>
<reference evidence="7 8" key="1">
    <citation type="submission" date="2020-08" db="EMBL/GenBank/DDBJ databases">
        <authorList>
            <person name="Hejnol A."/>
        </authorList>
    </citation>
    <scope>NUCLEOTIDE SEQUENCE [LARGE SCALE GENOMIC DNA]</scope>
</reference>
<accession>A0A7I8VKL7</accession>
<evidence type="ECO:0000313" key="8">
    <source>
        <dbReference type="Proteomes" id="UP000549394"/>
    </source>
</evidence>
<evidence type="ECO:0000256" key="6">
    <source>
        <dbReference type="RuleBase" id="RU000680"/>
    </source>
</evidence>
<keyword evidence="4 6" id="KW-0333">Golgi apparatus</keyword>
<evidence type="ECO:0000256" key="4">
    <source>
        <dbReference type="ARBA" id="ARBA00023034"/>
    </source>
</evidence>
<organism evidence="7 8">
    <name type="scientific">Dimorphilus gyrociliatus</name>
    <dbReference type="NCBI Taxonomy" id="2664684"/>
    <lineage>
        <taxon>Eukaryota</taxon>
        <taxon>Metazoa</taxon>
        <taxon>Spiralia</taxon>
        <taxon>Lophotrochozoa</taxon>
        <taxon>Annelida</taxon>
        <taxon>Polychaeta</taxon>
        <taxon>Polychaeta incertae sedis</taxon>
        <taxon>Dinophilidae</taxon>
        <taxon>Dimorphilus</taxon>
    </lineage>
</organism>